<organism evidence="1">
    <name type="scientific">bioreactor metagenome</name>
    <dbReference type="NCBI Taxonomy" id="1076179"/>
    <lineage>
        <taxon>unclassified sequences</taxon>
        <taxon>metagenomes</taxon>
        <taxon>ecological metagenomes</taxon>
    </lineage>
</organism>
<evidence type="ECO:0000313" key="1">
    <source>
        <dbReference type="EMBL" id="MPN07511.1"/>
    </source>
</evidence>
<gene>
    <name evidence="1" type="ORF">SDC9_154781</name>
</gene>
<dbReference type="AlphaFoldDB" id="A0A645EZP6"/>
<reference evidence="1" key="1">
    <citation type="submission" date="2019-08" db="EMBL/GenBank/DDBJ databases">
        <authorList>
            <person name="Kucharzyk K."/>
            <person name="Murdoch R.W."/>
            <person name="Higgins S."/>
            <person name="Loffler F."/>
        </authorList>
    </citation>
    <scope>NUCLEOTIDE SEQUENCE</scope>
</reference>
<name>A0A645EZP6_9ZZZZ</name>
<dbReference type="EMBL" id="VSSQ01053477">
    <property type="protein sequence ID" value="MPN07511.1"/>
    <property type="molecule type" value="Genomic_DNA"/>
</dbReference>
<protein>
    <submittedName>
        <fullName evidence="1">Uncharacterized protein</fullName>
    </submittedName>
</protein>
<comment type="caution">
    <text evidence="1">The sequence shown here is derived from an EMBL/GenBank/DDBJ whole genome shotgun (WGS) entry which is preliminary data.</text>
</comment>
<accession>A0A645EZP6</accession>
<sequence>MIQTHARHTEHRTKNNNTQIAHCIREHLGAGAECNEDVFQKNLAGYHKDQAAADQQEEGVSQHMHSLCFLLLA</sequence>
<proteinExistence type="predicted"/>